<sequence>MPFLYIFLLFNVVCADFGNEGLSQVDGWRGAMGSSRPFGILNARNERRKNEMDKNESESCSAAAPFFQIFKISTKFLPLLLFRRWPGVLLFVALSQFMDSSLAIKPHLGKKNCSNKTEQTTTPTTTTVPTTTVPTTTTTARPQPQNDVQRPSSSSNVDLFKMPPTLPEQHQPVVVEQPISELPAIVEPAVLVPELDDPIQPDGLLVLDEVDQPDDGPVADAPDQSLPPQLGNLPANSPADLSHYVVPFGHQFNGNIV</sequence>
<reference evidence="3 4" key="1">
    <citation type="submission" date="2024-10" db="EMBL/GenBank/DDBJ databases">
        <authorList>
            <person name="Kim D."/>
        </authorList>
    </citation>
    <scope>NUCLEOTIDE SEQUENCE [LARGE SCALE GENOMIC DNA]</scope>
    <source>
        <strain evidence="3">BH-2024</strain>
    </source>
</reference>
<proteinExistence type="predicted"/>
<name>A0ABD2LDF8_9BILA</name>
<keyword evidence="2" id="KW-0732">Signal</keyword>
<comment type="caution">
    <text evidence="3">The sequence shown here is derived from an EMBL/GenBank/DDBJ whole genome shotgun (WGS) entry which is preliminary data.</text>
</comment>
<gene>
    <name evidence="3" type="ORF">niasHT_018362</name>
</gene>
<feature type="region of interest" description="Disordered" evidence="1">
    <location>
        <begin position="113"/>
        <end position="155"/>
    </location>
</feature>
<evidence type="ECO:0000313" key="3">
    <source>
        <dbReference type="EMBL" id="KAL3113208.1"/>
    </source>
</evidence>
<dbReference type="AlphaFoldDB" id="A0ABD2LDF8"/>
<feature type="region of interest" description="Disordered" evidence="1">
    <location>
        <begin position="207"/>
        <end position="228"/>
    </location>
</feature>
<feature type="compositionally biased region" description="Polar residues" evidence="1">
    <location>
        <begin position="140"/>
        <end position="155"/>
    </location>
</feature>
<evidence type="ECO:0000256" key="1">
    <source>
        <dbReference type="SAM" id="MobiDB-lite"/>
    </source>
</evidence>
<feature type="chain" id="PRO_5044783510" evidence="2">
    <location>
        <begin position="16"/>
        <end position="257"/>
    </location>
</feature>
<dbReference type="Proteomes" id="UP001620626">
    <property type="component" value="Unassembled WGS sequence"/>
</dbReference>
<organism evidence="3 4">
    <name type="scientific">Heterodera trifolii</name>
    <dbReference type="NCBI Taxonomy" id="157864"/>
    <lineage>
        <taxon>Eukaryota</taxon>
        <taxon>Metazoa</taxon>
        <taxon>Ecdysozoa</taxon>
        <taxon>Nematoda</taxon>
        <taxon>Chromadorea</taxon>
        <taxon>Rhabditida</taxon>
        <taxon>Tylenchina</taxon>
        <taxon>Tylenchomorpha</taxon>
        <taxon>Tylenchoidea</taxon>
        <taxon>Heteroderidae</taxon>
        <taxon>Heteroderinae</taxon>
        <taxon>Heterodera</taxon>
    </lineage>
</organism>
<evidence type="ECO:0000256" key="2">
    <source>
        <dbReference type="SAM" id="SignalP"/>
    </source>
</evidence>
<accession>A0ABD2LDF8</accession>
<protein>
    <submittedName>
        <fullName evidence="3">Uncharacterized protein</fullName>
    </submittedName>
</protein>
<evidence type="ECO:0000313" key="4">
    <source>
        <dbReference type="Proteomes" id="UP001620626"/>
    </source>
</evidence>
<dbReference type="EMBL" id="JBICBT010000452">
    <property type="protein sequence ID" value="KAL3113208.1"/>
    <property type="molecule type" value="Genomic_DNA"/>
</dbReference>
<feature type="compositionally biased region" description="Low complexity" evidence="1">
    <location>
        <begin position="120"/>
        <end position="139"/>
    </location>
</feature>
<feature type="signal peptide" evidence="2">
    <location>
        <begin position="1"/>
        <end position="15"/>
    </location>
</feature>
<keyword evidence="4" id="KW-1185">Reference proteome</keyword>